<dbReference type="EnsemblPlants" id="KQL01720">
    <property type="protein sequence ID" value="KQL01720"/>
    <property type="gene ID" value="SETIT_015886mg"/>
</dbReference>
<dbReference type="HOGENOM" id="CLU_2642743_0_0_1"/>
<dbReference type="AlphaFoldDB" id="K3YNP4"/>
<keyword evidence="2" id="KW-1185">Reference proteome</keyword>
<reference evidence="1" key="2">
    <citation type="submission" date="2018-08" db="UniProtKB">
        <authorList>
            <consortium name="EnsemblPlants"/>
        </authorList>
    </citation>
    <scope>IDENTIFICATION</scope>
    <source>
        <strain evidence="1">Yugu1</strain>
    </source>
</reference>
<sequence length="77" mass="8274">MKYENVREDEGSKLLTCSCRCVLPREAASLSNFSIFPLAELNCITQVSHRAAAAASHTSVLVTNLAPILPAQSKIDA</sequence>
<evidence type="ECO:0000313" key="1">
    <source>
        <dbReference type="EnsemblPlants" id="KQL01720"/>
    </source>
</evidence>
<proteinExistence type="predicted"/>
<name>K3YNP4_SETIT</name>
<protein>
    <submittedName>
        <fullName evidence="1">Uncharacterized protein</fullName>
    </submittedName>
</protein>
<dbReference type="EMBL" id="AGNK02003821">
    <property type="status" value="NOT_ANNOTATED_CDS"/>
    <property type="molecule type" value="Genomic_DNA"/>
</dbReference>
<accession>K3YNP4</accession>
<reference evidence="2" key="1">
    <citation type="journal article" date="2012" name="Nat. Biotechnol.">
        <title>Reference genome sequence of the model plant Setaria.</title>
        <authorList>
            <person name="Bennetzen J.L."/>
            <person name="Schmutz J."/>
            <person name="Wang H."/>
            <person name="Percifield R."/>
            <person name="Hawkins J."/>
            <person name="Pontaroli A.C."/>
            <person name="Estep M."/>
            <person name="Feng L."/>
            <person name="Vaughn J.N."/>
            <person name="Grimwood J."/>
            <person name="Jenkins J."/>
            <person name="Barry K."/>
            <person name="Lindquist E."/>
            <person name="Hellsten U."/>
            <person name="Deshpande S."/>
            <person name="Wang X."/>
            <person name="Wu X."/>
            <person name="Mitros T."/>
            <person name="Triplett J."/>
            <person name="Yang X."/>
            <person name="Ye C.Y."/>
            <person name="Mauro-Herrera M."/>
            <person name="Wang L."/>
            <person name="Li P."/>
            <person name="Sharma M."/>
            <person name="Sharma R."/>
            <person name="Ronald P.C."/>
            <person name="Panaud O."/>
            <person name="Kellogg E.A."/>
            <person name="Brutnell T.P."/>
            <person name="Doust A.N."/>
            <person name="Tuskan G.A."/>
            <person name="Rokhsar D."/>
            <person name="Devos K.M."/>
        </authorList>
    </citation>
    <scope>NUCLEOTIDE SEQUENCE [LARGE SCALE GENOMIC DNA]</scope>
    <source>
        <strain evidence="2">cv. Yugu1</strain>
    </source>
</reference>
<dbReference type="Gramene" id="KQL01720">
    <property type="protein sequence ID" value="KQL01720"/>
    <property type="gene ID" value="SETIT_015886mg"/>
</dbReference>
<evidence type="ECO:0000313" key="2">
    <source>
        <dbReference type="Proteomes" id="UP000004995"/>
    </source>
</evidence>
<dbReference type="InParanoid" id="K3YNP4"/>
<dbReference type="Proteomes" id="UP000004995">
    <property type="component" value="Unassembled WGS sequence"/>
</dbReference>
<organism evidence="1 2">
    <name type="scientific">Setaria italica</name>
    <name type="common">Foxtail millet</name>
    <name type="synonym">Panicum italicum</name>
    <dbReference type="NCBI Taxonomy" id="4555"/>
    <lineage>
        <taxon>Eukaryota</taxon>
        <taxon>Viridiplantae</taxon>
        <taxon>Streptophyta</taxon>
        <taxon>Embryophyta</taxon>
        <taxon>Tracheophyta</taxon>
        <taxon>Spermatophyta</taxon>
        <taxon>Magnoliopsida</taxon>
        <taxon>Liliopsida</taxon>
        <taxon>Poales</taxon>
        <taxon>Poaceae</taxon>
        <taxon>PACMAD clade</taxon>
        <taxon>Panicoideae</taxon>
        <taxon>Panicodae</taxon>
        <taxon>Paniceae</taxon>
        <taxon>Cenchrinae</taxon>
        <taxon>Setaria</taxon>
    </lineage>
</organism>